<organism evidence="2 3">
    <name type="scientific">Neogobius melanostomus</name>
    <name type="common">round goby</name>
    <dbReference type="NCBI Taxonomy" id="47308"/>
    <lineage>
        <taxon>Eukaryota</taxon>
        <taxon>Metazoa</taxon>
        <taxon>Chordata</taxon>
        <taxon>Craniata</taxon>
        <taxon>Vertebrata</taxon>
        <taxon>Euteleostomi</taxon>
        <taxon>Actinopterygii</taxon>
        <taxon>Neopterygii</taxon>
        <taxon>Teleostei</taxon>
        <taxon>Neoteleostei</taxon>
        <taxon>Acanthomorphata</taxon>
        <taxon>Gobiaria</taxon>
        <taxon>Gobiiformes</taxon>
        <taxon>Gobioidei</taxon>
        <taxon>Gobiidae</taxon>
        <taxon>Benthophilinae</taxon>
        <taxon>Neogobiini</taxon>
        <taxon>Neogobius</taxon>
    </lineage>
</organism>
<keyword evidence="3" id="KW-1185">Reference proteome</keyword>
<reference evidence="2" key="1">
    <citation type="submission" date="2025-08" db="UniProtKB">
        <authorList>
            <consortium name="Ensembl"/>
        </authorList>
    </citation>
    <scope>IDENTIFICATION</scope>
</reference>
<dbReference type="PANTHER" id="PTHR47595">
    <property type="entry name" value="HEAT SHOCK 70 KDA PROTEIN 14"/>
    <property type="match status" value="1"/>
</dbReference>
<evidence type="ECO:0000259" key="1">
    <source>
        <dbReference type="Pfam" id="PF13837"/>
    </source>
</evidence>
<name>A0A8C6SVU2_9GOBI</name>
<dbReference type="InterPro" id="IPR044822">
    <property type="entry name" value="Myb_DNA-bind_4"/>
</dbReference>
<dbReference type="Proteomes" id="UP000694523">
    <property type="component" value="Unplaced"/>
</dbReference>
<reference evidence="2" key="2">
    <citation type="submission" date="2025-09" db="UniProtKB">
        <authorList>
            <consortium name="Ensembl"/>
        </authorList>
    </citation>
    <scope>IDENTIFICATION</scope>
</reference>
<dbReference type="AlphaFoldDB" id="A0A8C6SVU2"/>
<feature type="domain" description="Myb/SANT-like DNA-binding" evidence="1">
    <location>
        <begin position="10"/>
        <end position="99"/>
    </location>
</feature>
<protein>
    <recommendedName>
        <fullName evidence="1">Myb/SANT-like DNA-binding domain-containing protein</fullName>
    </recommendedName>
</protein>
<dbReference type="Pfam" id="PF13837">
    <property type="entry name" value="Myb_DNA-bind_4"/>
    <property type="match status" value="1"/>
</dbReference>
<dbReference type="FunFam" id="1.10.10.60:FF:000032">
    <property type="entry name" value="Zinc finger and SCAN domain-containing 20"/>
    <property type="match status" value="1"/>
</dbReference>
<dbReference type="Ensembl" id="ENSNMLT00000014003.1">
    <property type="protein sequence ID" value="ENSNMLP00000012395.1"/>
    <property type="gene ID" value="ENSNMLG00000008429.1"/>
</dbReference>
<sequence length="139" mass="15960">PPWEPGTQVNPWSISEVQTFICVVGDEKIQRELDGATRNERIFQELAERMAEFGYTRTSTQCREKLKKLKSDYKENKDYNSKSGADKKVWKWFHQMDAIYGHRPVNSGREGGHDSAATALLESLTEEEGECFRSIVETV</sequence>
<evidence type="ECO:0000313" key="2">
    <source>
        <dbReference type="Ensembl" id="ENSNMLP00000012395.1"/>
    </source>
</evidence>
<proteinExistence type="predicted"/>
<accession>A0A8C6SVU2</accession>
<dbReference type="Gene3D" id="1.10.10.60">
    <property type="entry name" value="Homeodomain-like"/>
    <property type="match status" value="1"/>
</dbReference>
<evidence type="ECO:0000313" key="3">
    <source>
        <dbReference type="Proteomes" id="UP000694523"/>
    </source>
</evidence>
<dbReference type="PANTHER" id="PTHR47595:SF1">
    <property type="entry name" value="MYB_SANT-LIKE DNA-BINDING DOMAIN-CONTAINING PROTEIN"/>
    <property type="match status" value="1"/>
</dbReference>